<name>A0A5B0GQP3_9BURK</name>
<proteinExistence type="predicted"/>
<feature type="domain" description="NmrA-like" evidence="1">
    <location>
        <begin position="3"/>
        <end position="255"/>
    </location>
</feature>
<dbReference type="EMBL" id="VTUZ01000025">
    <property type="protein sequence ID" value="KAA1004929.1"/>
    <property type="molecule type" value="Genomic_DNA"/>
</dbReference>
<accession>A0A5B0GQP3</accession>
<dbReference type="InterPro" id="IPR051604">
    <property type="entry name" value="Ergot_Alk_Oxidoreductase"/>
</dbReference>
<dbReference type="SUPFAM" id="SSF51735">
    <property type="entry name" value="NAD(P)-binding Rossmann-fold domains"/>
    <property type="match status" value="1"/>
</dbReference>
<dbReference type="Gene3D" id="3.90.25.10">
    <property type="entry name" value="UDP-galactose 4-epimerase, domain 1"/>
    <property type="match status" value="1"/>
</dbReference>
<dbReference type="AlphaFoldDB" id="A0A5B0GQP3"/>
<dbReference type="PANTHER" id="PTHR43162">
    <property type="match status" value="1"/>
</dbReference>
<dbReference type="Proteomes" id="UP000325273">
    <property type="component" value="Unassembled WGS sequence"/>
</dbReference>
<protein>
    <submittedName>
        <fullName evidence="2">NAD(P)H-binding protein</fullName>
    </submittedName>
</protein>
<organism evidence="2 3">
    <name type="scientific">Paraburkholderia panacisoli</name>
    <dbReference type="NCBI Taxonomy" id="2603818"/>
    <lineage>
        <taxon>Bacteria</taxon>
        <taxon>Pseudomonadati</taxon>
        <taxon>Pseudomonadota</taxon>
        <taxon>Betaproteobacteria</taxon>
        <taxon>Burkholderiales</taxon>
        <taxon>Burkholderiaceae</taxon>
        <taxon>Paraburkholderia</taxon>
    </lineage>
</organism>
<evidence type="ECO:0000313" key="3">
    <source>
        <dbReference type="Proteomes" id="UP000325273"/>
    </source>
</evidence>
<dbReference type="Pfam" id="PF05368">
    <property type="entry name" value="NmrA"/>
    <property type="match status" value="1"/>
</dbReference>
<gene>
    <name evidence="2" type="ORF">FVF58_30970</name>
</gene>
<reference evidence="2 3" key="1">
    <citation type="submission" date="2019-08" db="EMBL/GenBank/DDBJ databases">
        <title>Paraburkholderia sp. DCY113.</title>
        <authorList>
            <person name="Kang J."/>
        </authorList>
    </citation>
    <scope>NUCLEOTIDE SEQUENCE [LARGE SCALE GENOMIC DNA]</scope>
    <source>
        <strain evidence="2 3">DCY113</strain>
    </source>
</reference>
<comment type="caution">
    <text evidence="2">The sequence shown here is derived from an EMBL/GenBank/DDBJ whole genome shotgun (WGS) entry which is preliminary data.</text>
</comment>
<evidence type="ECO:0000313" key="2">
    <source>
        <dbReference type="EMBL" id="KAA1004929.1"/>
    </source>
</evidence>
<dbReference type="InterPro" id="IPR008030">
    <property type="entry name" value="NmrA-like"/>
</dbReference>
<dbReference type="RefSeq" id="WP_149673573.1">
    <property type="nucleotide sequence ID" value="NZ_VTUZ01000025.1"/>
</dbReference>
<dbReference type="PANTHER" id="PTHR43162:SF1">
    <property type="entry name" value="PRESTALK A DIFFERENTIATION PROTEIN A"/>
    <property type="match status" value="1"/>
</dbReference>
<dbReference type="InterPro" id="IPR036291">
    <property type="entry name" value="NAD(P)-bd_dom_sf"/>
</dbReference>
<keyword evidence="3" id="KW-1185">Reference proteome</keyword>
<evidence type="ECO:0000259" key="1">
    <source>
        <dbReference type="Pfam" id="PF05368"/>
    </source>
</evidence>
<dbReference type="Gene3D" id="3.40.50.720">
    <property type="entry name" value="NAD(P)-binding Rossmann-like Domain"/>
    <property type="match status" value="1"/>
</dbReference>
<sequence>MFVIFGAAGNVGSATATALRRAGRAVRAVVRDEKRGASLAAIGCEIAVADLNDAASVARVIDGAHAVQMLCPVPHAHDAPAAAMRHMIDAGIAALRADPPPRVVALSDYGAQHPDGTGITTLFHYLETQLRGIDSQLTFLRAAEHMHNWARVLPVALAQGVLPSLHHPLTKLFPTVAAQDVGLLAAELLLDAKPAQVSPRVVSIESEQRVSALDVARTIGELAGRQVVAHEVPRGEWAAVLRRAGLSEQHARLITDLYDAHNAGRIDVDADLSERRFGATTLAQVLGALLPSEAGTAASVR</sequence>